<organism evidence="1 2">
    <name type="scientific">Ceratosolen solmsi marchali</name>
    <dbReference type="NCBI Taxonomy" id="326594"/>
    <lineage>
        <taxon>Eukaryota</taxon>
        <taxon>Metazoa</taxon>
        <taxon>Ecdysozoa</taxon>
        <taxon>Arthropoda</taxon>
        <taxon>Hexapoda</taxon>
        <taxon>Insecta</taxon>
        <taxon>Pterygota</taxon>
        <taxon>Neoptera</taxon>
        <taxon>Endopterygota</taxon>
        <taxon>Hymenoptera</taxon>
        <taxon>Apocrita</taxon>
        <taxon>Proctotrupomorpha</taxon>
        <taxon>Chalcidoidea</taxon>
        <taxon>Agaonidae</taxon>
        <taxon>Agaoninae</taxon>
        <taxon>Ceratosolen</taxon>
    </lineage>
</organism>
<dbReference type="Proteomes" id="UP000695007">
    <property type="component" value="Unplaced"/>
</dbReference>
<dbReference type="KEGG" id="csol:105366397"/>
<dbReference type="GeneID" id="105366397"/>
<evidence type="ECO:0000313" key="2">
    <source>
        <dbReference type="RefSeq" id="XP_011503134.1"/>
    </source>
</evidence>
<accession>A0AAJ6YRW4</accession>
<reference evidence="2" key="1">
    <citation type="submission" date="2025-08" db="UniProtKB">
        <authorList>
            <consortium name="RefSeq"/>
        </authorList>
    </citation>
    <scope>IDENTIFICATION</scope>
</reference>
<sequence length="347" mass="40311">MGDLNCQSGYYGKKTNWLKFIKHSKWEYPVPDSRSHWNGVFADIEKKYKRPPVINTRQLRRILSQSTYKNVASILGKSEYVINEPKVNISELKCTLSTGRSSDTDSNLTFDLIVHPGTSETSIENLKKLHIGHTNPYALFLKKPRQKAIIWRPLRKEDLLDYDPEATLEMRATRLVNKICTEFCDWMSKLGGNVKMIDEETLEDMFEINFTSDACKSTQVIVKEMPTIPTSVVKARKCFDADELKNTRSQLKKDITVEKSVKRTFAFGQTLPPDLRFVPPQTKITTKWLNYENIPQDIESMDIIWNDIMHLDSVQAFVNYLKKNPEVMSQKFRKNIFQRLTSKISKR</sequence>
<name>A0AAJ6YRW4_9HYME</name>
<protein>
    <submittedName>
        <fullName evidence="2">Uncharacterized protein LOC105366397</fullName>
    </submittedName>
</protein>
<dbReference type="RefSeq" id="XP_011503134.1">
    <property type="nucleotide sequence ID" value="XM_011504832.1"/>
</dbReference>
<gene>
    <name evidence="2" type="primary">LOC105366397</name>
</gene>
<proteinExistence type="predicted"/>
<keyword evidence="1" id="KW-1185">Reference proteome</keyword>
<dbReference type="AlphaFoldDB" id="A0AAJ6YRW4"/>
<evidence type="ECO:0000313" key="1">
    <source>
        <dbReference type="Proteomes" id="UP000695007"/>
    </source>
</evidence>